<dbReference type="InterPro" id="IPR011701">
    <property type="entry name" value="MFS"/>
</dbReference>
<evidence type="ECO:0000256" key="2">
    <source>
        <dbReference type="ARBA" id="ARBA00022692"/>
    </source>
</evidence>
<evidence type="ECO:0000259" key="6">
    <source>
        <dbReference type="PROSITE" id="PS50850"/>
    </source>
</evidence>
<feature type="transmembrane region" description="Helical" evidence="5">
    <location>
        <begin position="62"/>
        <end position="80"/>
    </location>
</feature>
<evidence type="ECO:0000256" key="1">
    <source>
        <dbReference type="ARBA" id="ARBA00004651"/>
    </source>
</evidence>
<dbReference type="PROSITE" id="PS50850">
    <property type="entry name" value="MFS"/>
    <property type="match status" value="1"/>
</dbReference>
<dbReference type="GO" id="GO:0005886">
    <property type="term" value="C:plasma membrane"/>
    <property type="evidence" value="ECO:0007669"/>
    <property type="project" value="UniProtKB-SubCell"/>
</dbReference>
<reference evidence="7 8" key="1">
    <citation type="submission" date="2019-03" db="EMBL/GenBank/DDBJ databases">
        <title>Genomic Encyclopedia of Type Strains, Phase III (KMG-III): the genomes of soil and plant-associated and newly described type strains.</title>
        <authorList>
            <person name="Whitman W."/>
        </authorList>
    </citation>
    <scope>NUCLEOTIDE SEQUENCE [LARGE SCALE GENOMIC DNA]</scope>
    <source>
        <strain evidence="7 8">VKM Ac-2527</strain>
    </source>
</reference>
<dbReference type="SUPFAM" id="SSF103473">
    <property type="entry name" value="MFS general substrate transporter"/>
    <property type="match status" value="1"/>
</dbReference>
<dbReference type="InterPro" id="IPR036259">
    <property type="entry name" value="MFS_trans_sf"/>
</dbReference>
<feature type="transmembrane region" description="Helical" evidence="5">
    <location>
        <begin position="29"/>
        <end position="50"/>
    </location>
</feature>
<sequence length="123" mass="12733">MVATAASQLVVFALRPVLTYQALSLHASTAQLGLLVTSFSVVSLVAAIPVGRGIDRRGERGYLLAGAAMLPFAVLGMLAADRLELLMAASAALGLGQLLTMIACQTIIANGREAGRRLSAGRR</sequence>
<dbReference type="AlphaFoldDB" id="A0A4R6KNK0"/>
<keyword evidence="2 5" id="KW-0812">Transmembrane</keyword>
<proteinExistence type="predicted"/>
<evidence type="ECO:0000256" key="3">
    <source>
        <dbReference type="ARBA" id="ARBA00022989"/>
    </source>
</evidence>
<dbReference type="InterPro" id="IPR020846">
    <property type="entry name" value="MFS_dom"/>
</dbReference>
<comment type="caution">
    <text evidence="7">The sequence shown here is derived from an EMBL/GenBank/DDBJ whole genome shotgun (WGS) entry which is preliminary data.</text>
</comment>
<dbReference type="EMBL" id="SNWQ01000003">
    <property type="protein sequence ID" value="TDO51690.1"/>
    <property type="molecule type" value="Genomic_DNA"/>
</dbReference>
<keyword evidence="4 5" id="KW-0472">Membrane</keyword>
<dbReference type="Pfam" id="PF07690">
    <property type="entry name" value="MFS_1"/>
    <property type="match status" value="1"/>
</dbReference>
<evidence type="ECO:0000313" key="7">
    <source>
        <dbReference type="EMBL" id="TDO51690.1"/>
    </source>
</evidence>
<evidence type="ECO:0000256" key="5">
    <source>
        <dbReference type="SAM" id="Phobius"/>
    </source>
</evidence>
<evidence type="ECO:0000256" key="4">
    <source>
        <dbReference type="ARBA" id="ARBA00023136"/>
    </source>
</evidence>
<protein>
    <submittedName>
        <fullName evidence="7">MFS transporter</fullName>
    </submittedName>
</protein>
<evidence type="ECO:0000313" key="8">
    <source>
        <dbReference type="Proteomes" id="UP000295388"/>
    </source>
</evidence>
<comment type="subcellular location">
    <subcellularLocation>
        <location evidence="1">Cell membrane</location>
        <topology evidence="1">Multi-pass membrane protein</topology>
    </subcellularLocation>
</comment>
<dbReference type="Proteomes" id="UP000295388">
    <property type="component" value="Unassembled WGS sequence"/>
</dbReference>
<gene>
    <name evidence="7" type="ORF">EV643_103429</name>
</gene>
<organism evidence="7 8">
    <name type="scientific">Kribbella caucasensis</name>
    <dbReference type="NCBI Taxonomy" id="2512215"/>
    <lineage>
        <taxon>Bacteria</taxon>
        <taxon>Bacillati</taxon>
        <taxon>Actinomycetota</taxon>
        <taxon>Actinomycetes</taxon>
        <taxon>Propionibacteriales</taxon>
        <taxon>Kribbellaceae</taxon>
        <taxon>Kribbella</taxon>
    </lineage>
</organism>
<feature type="domain" description="Major facilitator superfamily (MFS) profile" evidence="6">
    <location>
        <begin position="1"/>
        <end position="123"/>
    </location>
</feature>
<keyword evidence="3 5" id="KW-1133">Transmembrane helix</keyword>
<name>A0A4R6KNK0_9ACTN</name>
<dbReference type="GO" id="GO:0022857">
    <property type="term" value="F:transmembrane transporter activity"/>
    <property type="evidence" value="ECO:0007669"/>
    <property type="project" value="InterPro"/>
</dbReference>
<feature type="transmembrane region" description="Helical" evidence="5">
    <location>
        <begin position="86"/>
        <end position="108"/>
    </location>
</feature>
<dbReference type="Gene3D" id="1.20.1250.20">
    <property type="entry name" value="MFS general substrate transporter like domains"/>
    <property type="match status" value="1"/>
</dbReference>
<accession>A0A4R6KNK0</accession>
<keyword evidence="8" id="KW-1185">Reference proteome</keyword>